<comment type="caution">
    <text evidence="2">The sequence shown here is derived from an EMBL/GenBank/DDBJ whole genome shotgun (WGS) entry which is preliminary data.</text>
</comment>
<proteinExistence type="predicted"/>
<evidence type="ECO:0008006" key="4">
    <source>
        <dbReference type="Google" id="ProtNLM"/>
    </source>
</evidence>
<dbReference type="EMBL" id="BIMN01000004">
    <property type="protein sequence ID" value="GCE63849.1"/>
    <property type="molecule type" value="Genomic_DNA"/>
</dbReference>
<dbReference type="AlphaFoldDB" id="A0A478FTT7"/>
<dbReference type="Proteomes" id="UP000324831">
    <property type="component" value="Unassembled WGS sequence"/>
</dbReference>
<organism evidence="2 3">
    <name type="scientific">Candidatus Mycoplasma haematohominis</name>
    <dbReference type="NCBI Taxonomy" id="1494318"/>
    <lineage>
        <taxon>Bacteria</taxon>
        <taxon>Bacillati</taxon>
        <taxon>Mycoplasmatota</taxon>
        <taxon>Mollicutes</taxon>
        <taxon>Mycoplasmataceae</taxon>
        <taxon>Mycoplasma</taxon>
    </lineage>
</organism>
<protein>
    <recommendedName>
        <fullName evidence="4">Lipoprotein</fullName>
    </recommendedName>
</protein>
<feature type="compositionally biased region" description="Basic and acidic residues" evidence="1">
    <location>
        <begin position="128"/>
        <end position="143"/>
    </location>
</feature>
<reference evidence="2 3" key="1">
    <citation type="submission" date="2019-01" db="EMBL/GenBank/DDBJ databases">
        <title>Draft genome sequences of Candidatus Mycoplasma haemohominis SWG34-3 identified from a patient with pyrexia, anemia and liver dysfunction.</title>
        <authorList>
            <person name="Sekizuka T."/>
            <person name="Hattori N."/>
            <person name="Katano H."/>
            <person name="Takuma T."/>
            <person name="Ito T."/>
            <person name="Arai N."/>
            <person name="Yanai R."/>
            <person name="Ishii S."/>
            <person name="Miura Y."/>
            <person name="Tokunaga T."/>
            <person name="Watanabe H."/>
            <person name="Nomura N."/>
            <person name="Eguchi J."/>
            <person name="Arai T."/>
            <person name="Hasegawa H."/>
            <person name="Nakamaki T."/>
            <person name="Wakita T."/>
            <person name="Niki Y."/>
            <person name="Kuroda M."/>
        </authorList>
    </citation>
    <scope>NUCLEOTIDE SEQUENCE [LARGE SCALE GENOMIC DNA]</scope>
    <source>
        <strain evidence="2">SWG34-3</strain>
    </source>
</reference>
<evidence type="ECO:0000313" key="2">
    <source>
        <dbReference type="EMBL" id="GCE63849.1"/>
    </source>
</evidence>
<sequence length="143" mass="16340">MLHGVAKTVLTVALMMIGCTAGYFGTATYYEQHPQTVAQSHECDTIPNSIGYKNRNDFLATNRKENWRTWRQREIELSKETTAPTSSIFSSLHTTLKSQSETSLNGEKIRDKCREAYQKNNNTDSNSEENKTETDAKKYCKFK</sequence>
<evidence type="ECO:0000256" key="1">
    <source>
        <dbReference type="SAM" id="MobiDB-lite"/>
    </source>
</evidence>
<feature type="region of interest" description="Disordered" evidence="1">
    <location>
        <begin position="114"/>
        <end position="143"/>
    </location>
</feature>
<evidence type="ECO:0000313" key="3">
    <source>
        <dbReference type="Proteomes" id="UP000324831"/>
    </source>
</evidence>
<gene>
    <name evidence="2" type="ORF">MHSWG343_08560</name>
</gene>
<accession>A0A478FTT7</accession>
<dbReference type="PROSITE" id="PS51257">
    <property type="entry name" value="PROKAR_LIPOPROTEIN"/>
    <property type="match status" value="1"/>
</dbReference>
<name>A0A478FTT7_9MOLU</name>